<dbReference type="Pfam" id="PF01899">
    <property type="entry name" value="MNHE"/>
    <property type="match status" value="1"/>
</dbReference>
<evidence type="ECO:0000256" key="1">
    <source>
        <dbReference type="ARBA" id="ARBA00004651"/>
    </source>
</evidence>
<dbReference type="NCBIfam" id="NF006520">
    <property type="entry name" value="PRK08965.1-4"/>
    <property type="match status" value="1"/>
</dbReference>
<feature type="transmembrane region" description="Helical" evidence="7">
    <location>
        <begin position="62"/>
        <end position="88"/>
    </location>
</feature>
<evidence type="ECO:0000256" key="4">
    <source>
        <dbReference type="ARBA" id="ARBA00022692"/>
    </source>
</evidence>
<dbReference type="Proteomes" id="UP000295341">
    <property type="component" value="Unassembled WGS sequence"/>
</dbReference>
<dbReference type="PIRSF" id="PIRSF019239">
    <property type="entry name" value="MrpE"/>
    <property type="match status" value="1"/>
</dbReference>
<reference evidence="8 9" key="1">
    <citation type="submission" date="2019-03" db="EMBL/GenBank/DDBJ databases">
        <title>Genomic Encyclopedia of Type Strains, Phase IV (KMG-IV): sequencing the most valuable type-strain genomes for metagenomic binning, comparative biology and taxonomic classification.</title>
        <authorList>
            <person name="Goeker M."/>
        </authorList>
    </citation>
    <scope>NUCLEOTIDE SEQUENCE [LARGE SCALE GENOMIC DNA]</scope>
    <source>
        <strain evidence="8 9">DSM 26377</strain>
    </source>
</reference>
<dbReference type="PANTHER" id="PTHR34584:SF1">
    <property type="entry name" value="NA(+)_H(+) ANTIPORTER SUBUNIT E1"/>
    <property type="match status" value="1"/>
</dbReference>
<keyword evidence="9" id="KW-1185">Reference proteome</keyword>
<dbReference type="OrthoDB" id="9807187at2"/>
<dbReference type="GO" id="GO:0008324">
    <property type="term" value="F:monoatomic cation transmembrane transporter activity"/>
    <property type="evidence" value="ECO:0007669"/>
    <property type="project" value="InterPro"/>
</dbReference>
<gene>
    <name evidence="8" type="ORF">DFR24_4822</name>
</gene>
<evidence type="ECO:0000256" key="5">
    <source>
        <dbReference type="ARBA" id="ARBA00022989"/>
    </source>
</evidence>
<proteinExistence type="inferred from homology"/>
<evidence type="ECO:0000256" key="6">
    <source>
        <dbReference type="ARBA" id="ARBA00023136"/>
    </source>
</evidence>
<feature type="transmembrane region" description="Helical" evidence="7">
    <location>
        <begin position="7"/>
        <end position="25"/>
    </location>
</feature>
<feature type="transmembrane region" description="Helical" evidence="7">
    <location>
        <begin position="108"/>
        <end position="130"/>
    </location>
</feature>
<keyword evidence="5 7" id="KW-1133">Transmembrane helix</keyword>
<name>A0A4R7NR77_9GAMM</name>
<organism evidence="8 9">
    <name type="scientific">Panacagrimonas perspica</name>
    <dbReference type="NCBI Taxonomy" id="381431"/>
    <lineage>
        <taxon>Bacteria</taxon>
        <taxon>Pseudomonadati</taxon>
        <taxon>Pseudomonadota</taxon>
        <taxon>Gammaproteobacteria</taxon>
        <taxon>Nevskiales</taxon>
        <taxon>Nevskiaceae</taxon>
        <taxon>Panacagrimonas</taxon>
    </lineage>
</organism>
<comment type="caution">
    <text evidence="8">The sequence shown here is derived from an EMBL/GenBank/DDBJ whole genome shotgun (WGS) entry which is preliminary data.</text>
</comment>
<sequence>MNVLRKIVPAPLMSLTLLLLWVALARSTSPGQILIGLVLAFGVPPLTTGLRLKNVRLRAPLVLMRFVLTVAVDVVTSNAEIAWGIVAGRWRQPRPAFVTVPLELRDPAGLAALAVVTTIVPGTVWTELALDRSALLLHVWDVGDESAFVARFKHRYERPLREIFE</sequence>
<evidence type="ECO:0000256" key="2">
    <source>
        <dbReference type="ARBA" id="ARBA00006228"/>
    </source>
</evidence>
<feature type="transmembrane region" description="Helical" evidence="7">
    <location>
        <begin position="31"/>
        <end position="50"/>
    </location>
</feature>
<comment type="similarity">
    <text evidence="2">Belongs to the CPA3 antiporters (TC 2.A.63) subunit E family.</text>
</comment>
<keyword evidence="4 7" id="KW-0812">Transmembrane</keyword>
<dbReference type="InterPro" id="IPR002758">
    <property type="entry name" value="Cation_antiport_E"/>
</dbReference>
<dbReference type="EMBL" id="SOBT01000013">
    <property type="protein sequence ID" value="TDU23298.1"/>
    <property type="molecule type" value="Genomic_DNA"/>
</dbReference>
<comment type="subcellular location">
    <subcellularLocation>
        <location evidence="1">Cell membrane</location>
        <topology evidence="1">Multi-pass membrane protein</topology>
    </subcellularLocation>
</comment>
<dbReference type="PANTHER" id="PTHR34584">
    <property type="entry name" value="NA(+)/H(+) ANTIPORTER SUBUNIT E1"/>
    <property type="match status" value="1"/>
</dbReference>
<dbReference type="RefSeq" id="WP_133883967.1">
    <property type="nucleotide sequence ID" value="NZ_MWIN01000016.1"/>
</dbReference>
<dbReference type="GO" id="GO:0005886">
    <property type="term" value="C:plasma membrane"/>
    <property type="evidence" value="ECO:0007669"/>
    <property type="project" value="UniProtKB-SubCell"/>
</dbReference>
<evidence type="ECO:0000313" key="9">
    <source>
        <dbReference type="Proteomes" id="UP000295341"/>
    </source>
</evidence>
<accession>A0A4R7NR77</accession>
<keyword evidence="3" id="KW-1003">Cell membrane</keyword>
<protein>
    <submittedName>
        <fullName evidence="8">Multisubunit potassium/proton antiporter PhaE subunit</fullName>
    </submittedName>
</protein>
<evidence type="ECO:0000313" key="8">
    <source>
        <dbReference type="EMBL" id="TDU23298.1"/>
    </source>
</evidence>
<dbReference type="AlphaFoldDB" id="A0A4R7NR77"/>
<evidence type="ECO:0000256" key="7">
    <source>
        <dbReference type="SAM" id="Phobius"/>
    </source>
</evidence>
<keyword evidence="6 7" id="KW-0472">Membrane</keyword>
<evidence type="ECO:0000256" key="3">
    <source>
        <dbReference type="ARBA" id="ARBA00022475"/>
    </source>
</evidence>